<dbReference type="PROSITE" id="PS51125">
    <property type="entry name" value="NHL"/>
    <property type="match status" value="1"/>
</dbReference>
<protein>
    <submittedName>
        <fullName evidence="3">Tripartite motif-containing protein 3-like</fullName>
    </submittedName>
</protein>
<dbReference type="SUPFAM" id="SSF101898">
    <property type="entry name" value="NHL repeat"/>
    <property type="match status" value="1"/>
</dbReference>
<comment type="caution">
    <text evidence="3">The sequence shown here is derived from an EMBL/GenBank/DDBJ whole genome shotgun (WGS) entry which is preliminary data.</text>
</comment>
<name>A0AAV7K2J3_9METZ</name>
<evidence type="ECO:0000256" key="1">
    <source>
        <dbReference type="ARBA" id="ARBA00022737"/>
    </source>
</evidence>
<evidence type="ECO:0000313" key="3">
    <source>
        <dbReference type="EMBL" id="KAI6655457.1"/>
    </source>
</evidence>
<keyword evidence="4" id="KW-1185">Reference proteome</keyword>
<dbReference type="PANTHER" id="PTHR24104">
    <property type="entry name" value="E3 UBIQUITIN-PROTEIN LIGASE NHLRC1-RELATED"/>
    <property type="match status" value="1"/>
</dbReference>
<dbReference type="InterPro" id="IPR011042">
    <property type="entry name" value="6-blade_b-propeller_TolB-like"/>
</dbReference>
<keyword evidence="1" id="KW-0677">Repeat</keyword>
<evidence type="ECO:0000256" key="2">
    <source>
        <dbReference type="PROSITE-ProRule" id="PRU00504"/>
    </source>
</evidence>
<proteinExistence type="predicted"/>
<dbReference type="Proteomes" id="UP001165289">
    <property type="component" value="Unassembled WGS sequence"/>
</dbReference>
<dbReference type="PANTHER" id="PTHR24104:SF57">
    <property type="entry name" value="BEE-MILK PROTEIN"/>
    <property type="match status" value="1"/>
</dbReference>
<evidence type="ECO:0000313" key="4">
    <source>
        <dbReference type="Proteomes" id="UP001165289"/>
    </source>
</evidence>
<dbReference type="Gene3D" id="2.120.10.30">
    <property type="entry name" value="TolB, C-terminal domain"/>
    <property type="match status" value="2"/>
</dbReference>
<organism evidence="3 4">
    <name type="scientific">Oopsacas minuta</name>
    <dbReference type="NCBI Taxonomy" id="111878"/>
    <lineage>
        <taxon>Eukaryota</taxon>
        <taxon>Metazoa</taxon>
        <taxon>Porifera</taxon>
        <taxon>Hexactinellida</taxon>
        <taxon>Hexasterophora</taxon>
        <taxon>Lyssacinosida</taxon>
        <taxon>Leucopsacidae</taxon>
        <taxon>Oopsacas</taxon>
    </lineage>
</organism>
<dbReference type="InterPro" id="IPR001258">
    <property type="entry name" value="NHL_repeat"/>
</dbReference>
<dbReference type="InterPro" id="IPR050952">
    <property type="entry name" value="TRIM-NHL_E3_ligases"/>
</dbReference>
<dbReference type="AlphaFoldDB" id="A0AAV7K2J3"/>
<dbReference type="GO" id="GO:0043161">
    <property type="term" value="P:proteasome-mediated ubiquitin-dependent protein catabolic process"/>
    <property type="evidence" value="ECO:0007669"/>
    <property type="project" value="TreeGrafter"/>
</dbReference>
<reference evidence="3 4" key="1">
    <citation type="journal article" date="2023" name="BMC Biol.">
        <title>The compact genome of the sponge Oopsacas minuta (Hexactinellida) is lacking key metazoan core genes.</title>
        <authorList>
            <person name="Santini S."/>
            <person name="Schenkelaars Q."/>
            <person name="Jourda C."/>
            <person name="Duchesne M."/>
            <person name="Belahbib H."/>
            <person name="Rocher C."/>
            <person name="Selva M."/>
            <person name="Riesgo A."/>
            <person name="Vervoort M."/>
            <person name="Leys S.P."/>
            <person name="Kodjabachian L."/>
            <person name="Le Bivic A."/>
            <person name="Borchiellini C."/>
            <person name="Claverie J.M."/>
            <person name="Renard E."/>
        </authorList>
    </citation>
    <scope>NUCLEOTIDE SEQUENCE [LARGE SCALE GENOMIC DNA]</scope>
    <source>
        <strain evidence="3">SPO-2</strain>
    </source>
</reference>
<feature type="repeat" description="NHL" evidence="2">
    <location>
        <begin position="142"/>
        <end position="184"/>
    </location>
</feature>
<dbReference type="GO" id="GO:0061630">
    <property type="term" value="F:ubiquitin protein ligase activity"/>
    <property type="evidence" value="ECO:0007669"/>
    <property type="project" value="TreeGrafter"/>
</dbReference>
<gene>
    <name evidence="3" type="ORF">LOD99_11415</name>
</gene>
<accession>A0AAV7K2J3</accession>
<dbReference type="GO" id="GO:0000209">
    <property type="term" value="P:protein polyubiquitination"/>
    <property type="evidence" value="ECO:0007669"/>
    <property type="project" value="TreeGrafter"/>
</dbReference>
<dbReference type="EMBL" id="JAKMXF010000194">
    <property type="protein sequence ID" value="KAI6655457.1"/>
    <property type="molecule type" value="Genomic_DNA"/>
</dbReference>
<sequence length="370" mass="42571">MASQYADEIPTNYFELTEQLIHSTFEKIIMIATERRDQLLVKLFDIKQDYLNKENTRKKQVSDLKKLIQQLMETSIQQNEVVKFQEEQMRQTRAEIHKYENETPIPIPSLNTEGLNSLIEQLEKLGSIQVIAVAYRNKTEPIRRIGKYGSMGGELKYPRGLSLDGDKIYIAHANNDRIQIFSTEALHNEWVFISDLISSAVFKFSKTNFKFIKSAKEGVSVPGGLTTDTNGEVLVADWYFNRIAVFSLNLEFIREIGKDRLKSPVDVKIHDNIIFVADNNKINNIHIFSKSGDLLKSFIKLENGRENIFMCFDLYNNIIISDFLVNSINIFTKDGQLIHKIECNNPTGIIVNNNFDIICASYSDDVIYIY</sequence>